<feature type="region of interest" description="Disordered" evidence="1">
    <location>
        <begin position="476"/>
        <end position="517"/>
    </location>
</feature>
<feature type="transmembrane region" description="Helical" evidence="2">
    <location>
        <begin position="994"/>
        <end position="1018"/>
    </location>
</feature>
<keyword evidence="2" id="KW-1133">Transmembrane helix</keyword>
<evidence type="ECO:0000313" key="4">
    <source>
        <dbReference type="Proteomes" id="UP000567179"/>
    </source>
</evidence>
<feature type="region of interest" description="Disordered" evidence="1">
    <location>
        <begin position="346"/>
        <end position="401"/>
    </location>
</feature>
<feature type="compositionally biased region" description="Basic and acidic residues" evidence="1">
    <location>
        <begin position="346"/>
        <end position="372"/>
    </location>
</feature>
<keyword evidence="2" id="KW-0812">Transmembrane</keyword>
<sequence length="1340" mass="145049">MSNPTPPGTPKPPSRWASRMGAAVRRSSTILTLGRPSTPSSDPDADTKSLRRSTSREVPQTPPPPPVQSPPAGERPPSVRVVTPQPTPPSMPTPISESPAREEAAMKAELVGPSPLARIATEPAVEDEAAKPAEGTEPAAASVETAAPADELTSPVGYVPPPVIDSTIGNPGAFTDVPESLPQPTEAVDPYAETNTPALPPPAEEPAVAAEPEPVVAPAEEHPQPAAEEAVQPVPAPIEEHDAAPPASNPGAFTDNVDELPEPTVVSEPEIEAPAMEHSSSYFDKPMAESMLDFDINTPEAESAPQLPEPERAVSSEFIEAVETSTIIAQPDVVVDREVVADREIVADAPKPELEAKKVSSKPEEPDYEHGEAASYYRGDPIARPEEPTPKSQPEPEQVPIPTFVPVVPVSKDTYDSTVTYGLPEYESHDVWGSIRRKEPVAMVGDSWVPVIPDAHVQDPETQKVTVQDDVHEHAGASAEAGPSMPVPFPAEAGETTENGHGNGTIPSDDSSFKMPNPHPVLDASEDPFADPIIPIVAVPLAEGIYHTQVEEAQATGGTRGIVMPLPAFSDVAGSIRQAPSQSTTYGGGKANMETDERIPLLGRPAATGKDLDAFLQPSHAVASNNYSSISPLASSSHRHSHQHRVRSHSANKLHELGWLEYALPDGTVYYVHPTRKITTDAGLRVDYVLDAVEVWCERHSDEARDVGVECWLREVDPKEAAKKAAAAKGKSSAAKGKAKKGESPPVFFERYWVDHHARTVVKAEDDERKVIGYTRGHVNGHGAHGKGKQISSHVSKADEDQLDQEYRFWSFIEAHPAHTALPHKAKIEALDILQWAWTDRLLPSVRPVQPPFTQEECQELSTLLRSLSNDNEDHGIQTRVVARILLRVAHWRQSFFRPNKPLPKDVGGLPGLPVHRRTVSRAIFDFVVSCLFLGIPYVFLQRATRLSSRMDEESGLLRGPGPMVVIGAATCLVAAIVLSASVTLLSLPGLDSIARTTGMVAVVFAAFAMAATGVAVLRHKADMERPLSRMTGIEGLMLITRRSIAMSLPLVLLSYAVIAFVTAIVIYSFRGSPNKLPGGRDSFQDYMKWTVVGVVGALAGILTTSMIVLGRRLCFARVHVQFRLDIQGNPLLNITGNGGSYISQSNSQNSQSYPAHRVPGYSAYHRSSAAPASRRVEAQMRIRRKLDEACGRPGSIYGIDNVAQVAAEILTLIEISIKGVYPSTFSSPLIDLAMDAHAIAYIALISCLYGFDEGGRRKIGRKSVQKLHRLLNSVYTLLIEEASQKGVYRRIKKLFGKGRRRNQVLRLQEQLLNILRDIEKDENANILTSLGMALDCPYQ</sequence>
<evidence type="ECO:0000313" key="3">
    <source>
        <dbReference type="EMBL" id="KAF5320856.1"/>
    </source>
</evidence>
<feature type="compositionally biased region" description="Low complexity" evidence="1">
    <location>
        <begin position="724"/>
        <end position="736"/>
    </location>
</feature>
<reference evidence="3 4" key="1">
    <citation type="journal article" date="2020" name="ISME J.">
        <title>Uncovering the hidden diversity of litter-decomposition mechanisms in mushroom-forming fungi.</title>
        <authorList>
            <person name="Floudas D."/>
            <person name="Bentzer J."/>
            <person name="Ahren D."/>
            <person name="Johansson T."/>
            <person name="Persson P."/>
            <person name="Tunlid A."/>
        </authorList>
    </citation>
    <scope>NUCLEOTIDE SEQUENCE [LARGE SCALE GENOMIC DNA]</scope>
    <source>
        <strain evidence="3 4">CBS 101986</strain>
    </source>
</reference>
<name>A0A8H5BCX6_9AGAR</name>
<feature type="compositionally biased region" description="Pro residues" evidence="1">
    <location>
        <begin position="60"/>
        <end position="69"/>
    </location>
</feature>
<feature type="transmembrane region" description="Helical" evidence="2">
    <location>
        <begin position="1048"/>
        <end position="1070"/>
    </location>
</feature>
<gene>
    <name evidence="3" type="ORF">D9619_000116</name>
</gene>
<feature type="region of interest" description="Disordered" evidence="1">
    <location>
        <begin position="1"/>
        <end position="261"/>
    </location>
</feature>
<evidence type="ECO:0000256" key="1">
    <source>
        <dbReference type="SAM" id="MobiDB-lite"/>
    </source>
</evidence>
<feature type="compositionally biased region" description="Low complexity" evidence="1">
    <location>
        <begin position="491"/>
        <end position="500"/>
    </location>
</feature>
<keyword evidence="4" id="KW-1185">Reference proteome</keyword>
<protein>
    <submittedName>
        <fullName evidence="3">Uncharacterized protein</fullName>
    </submittedName>
</protein>
<comment type="caution">
    <text evidence="3">The sequence shown here is derived from an EMBL/GenBank/DDBJ whole genome shotgun (WGS) entry which is preliminary data.</text>
</comment>
<feature type="region of interest" description="Disordered" evidence="1">
    <location>
        <begin position="724"/>
        <end position="743"/>
    </location>
</feature>
<feature type="transmembrane region" description="Helical" evidence="2">
    <location>
        <begin position="962"/>
        <end position="988"/>
    </location>
</feature>
<feature type="transmembrane region" description="Helical" evidence="2">
    <location>
        <begin position="1090"/>
        <end position="1110"/>
    </location>
</feature>
<evidence type="ECO:0000256" key="2">
    <source>
        <dbReference type="SAM" id="Phobius"/>
    </source>
</evidence>
<accession>A0A8H5BCX6</accession>
<feature type="compositionally biased region" description="Low complexity" evidence="1">
    <location>
        <begin position="136"/>
        <end position="149"/>
    </location>
</feature>
<dbReference type="Proteomes" id="UP000567179">
    <property type="component" value="Unassembled WGS sequence"/>
</dbReference>
<feature type="compositionally biased region" description="Polar residues" evidence="1">
    <location>
        <begin position="26"/>
        <end position="41"/>
    </location>
</feature>
<proteinExistence type="predicted"/>
<dbReference type="EMBL" id="JAACJJ010000028">
    <property type="protein sequence ID" value="KAF5320856.1"/>
    <property type="molecule type" value="Genomic_DNA"/>
</dbReference>
<feature type="compositionally biased region" description="Low complexity" evidence="1">
    <location>
        <begin position="205"/>
        <end position="233"/>
    </location>
</feature>
<keyword evidence="2" id="KW-0472">Membrane</keyword>
<feature type="transmembrane region" description="Helical" evidence="2">
    <location>
        <begin position="923"/>
        <end position="941"/>
    </location>
</feature>
<dbReference type="OrthoDB" id="3245306at2759"/>
<feature type="compositionally biased region" description="Pro residues" evidence="1">
    <location>
        <begin position="1"/>
        <end position="13"/>
    </location>
</feature>
<organism evidence="3 4">
    <name type="scientific">Psilocybe cf. subviscida</name>
    <dbReference type="NCBI Taxonomy" id="2480587"/>
    <lineage>
        <taxon>Eukaryota</taxon>
        <taxon>Fungi</taxon>
        <taxon>Dikarya</taxon>
        <taxon>Basidiomycota</taxon>
        <taxon>Agaricomycotina</taxon>
        <taxon>Agaricomycetes</taxon>
        <taxon>Agaricomycetidae</taxon>
        <taxon>Agaricales</taxon>
        <taxon>Agaricineae</taxon>
        <taxon>Strophariaceae</taxon>
        <taxon>Psilocybe</taxon>
    </lineage>
</organism>